<reference evidence="3 4" key="1">
    <citation type="journal article" date="2024" name="G3 (Bethesda)">
        <title>Genome assembly of Hibiscus sabdariffa L. provides insights into metabolisms of medicinal natural products.</title>
        <authorList>
            <person name="Kim T."/>
        </authorList>
    </citation>
    <scope>NUCLEOTIDE SEQUENCE [LARGE SCALE GENOMIC DNA]</scope>
    <source>
        <strain evidence="3">TK-2024</strain>
        <tissue evidence="3">Old leaves</tissue>
    </source>
</reference>
<evidence type="ECO:0000313" key="3">
    <source>
        <dbReference type="EMBL" id="KAK9002082.1"/>
    </source>
</evidence>
<keyword evidence="4" id="KW-1185">Reference proteome</keyword>
<dbReference type="EMBL" id="JBBPBN010000035">
    <property type="protein sequence ID" value="KAK9002082.1"/>
    <property type="molecule type" value="Genomic_DNA"/>
</dbReference>
<dbReference type="Gene3D" id="2.60.260.20">
    <property type="entry name" value="Urease metallochaperone UreE, N-terminal domain"/>
    <property type="match status" value="1"/>
</dbReference>
<proteinExistence type="predicted"/>
<evidence type="ECO:0000256" key="1">
    <source>
        <dbReference type="ARBA" id="ARBA00023186"/>
    </source>
</evidence>
<organism evidence="3 4">
    <name type="scientific">Hibiscus sabdariffa</name>
    <name type="common">roselle</name>
    <dbReference type="NCBI Taxonomy" id="183260"/>
    <lineage>
        <taxon>Eukaryota</taxon>
        <taxon>Viridiplantae</taxon>
        <taxon>Streptophyta</taxon>
        <taxon>Embryophyta</taxon>
        <taxon>Tracheophyta</taxon>
        <taxon>Spermatophyta</taxon>
        <taxon>Magnoliopsida</taxon>
        <taxon>eudicotyledons</taxon>
        <taxon>Gunneridae</taxon>
        <taxon>Pentapetalae</taxon>
        <taxon>rosids</taxon>
        <taxon>malvids</taxon>
        <taxon>Malvales</taxon>
        <taxon>Malvaceae</taxon>
        <taxon>Malvoideae</taxon>
        <taxon>Hibiscus</taxon>
    </lineage>
</organism>
<accession>A0ABR2QN39</accession>
<sequence length="377" mass="42912">MSVPGGDGVPPGVKPERCRQCGGSGMLTINKGFIVLLALIVVELVSLYRYVYIMPGVDNNETLKVYGSGGADPDRTHPGDLYVTVKVQQDPAILGGTIQVPTLKGDVVLKMVFNGVTRNVRECEGKFIAYSKSPYLMCSDRVLRQFNYHQPIPRLSPTRQHIHSAHRGRFDENWIVKQADFISVWEERHTLWAEDLSPLQANDFEFDTEYYSWYLENGKPFLVSVEVGNKLREDPRCSKHRQLTSEFGQSFEEPIDDPYDEPNFDRSRGWPSSWDSVEEQPSFDRSRTRPPRGGLVDPTAPFHASSQYRHNQTMCRWRCCLSSTQPSASRGVNGWIQDQATSRWREQRQKGLRQDPNPANTKALFYYKLTSLAASLS</sequence>
<comment type="caution">
    <text evidence="3">The sequence shown here is derived from an EMBL/GenBank/DDBJ whole genome shotgun (WGS) entry which is preliminary data.</text>
</comment>
<feature type="compositionally biased region" description="Acidic residues" evidence="2">
    <location>
        <begin position="253"/>
        <end position="262"/>
    </location>
</feature>
<name>A0ABR2QN39_9ROSI</name>
<dbReference type="PANTHER" id="PTHR43096">
    <property type="entry name" value="DNAJ HOMOLOG 1, MITOCHONDRIAL-RELATED"/>
    <property type="match status" value="1"/>
</dbReference>
<dbReference type="Proteomes" id="UP001396334">
    <property type="component" value="Unassembled WGS sequence"/>
</dbReference>
<dbReference type="InterPro" id="IPR008971">
    <property type="entry name" value="HSP40/DnaJ_pept-bd"/>
</dbReference>
<dbReference type="SUPFAM" id="SSF49493">
    <property type="entry name" value="HSP40/DnaJ peptide-binding domain"/>
    <property type="match status" value="1"/>
</dbReference>
<feature type="region of interest" description="Disordered" evidence="2">
    <location>
        <begin position="247"/>
        <end position="303"/>
    </location>
</feature>
<dbReference type="PANTHER" id="PTHR43096:SF52">
    <property type="entry name" value="DNAJ HOMOLOG 1, MITOCHONDRIAL-RELATED"/>
    <property type="match status" value="1"/>
</dbReference>
<evidence type="ECO:0000256" key="2">
    <source>
        <dbReference type="SAM" id="MobiDB-lite"/>
    </source>
</evidence>
<protein>
    <submittedName>
        <fullName evidence="3">Uncharacterized protein</fullName>
    </submittedName>
</protein>
<gene>
    <name evidence="3" type="ORF">V6N11_024771</name>
</gene>
<keyword evidence="1" id="KW-0143">Chaperone</keyword>
<evidence type="ECO:0000313" key="4">
    <source>
        <dbReference type="Proteomes" id="UP001396334"/>
    </source>
</evidence>